<name>A0A7I9WI93_9MYCO</name>
<feature type="domain" description="HTH lysR-type" evidence="8">
    <location>
        <begin position="2"/>
        <end position="59"/>
    </location>
</feature>
<evidence type="ECO:0000256" key="6">
    <source>
        <dbReference type="ARBA" id="ARBA00040885"/>
    </source>
</evidence>
<dbReference type="AlphaFoldDB" id="A0A7I9WI93"/>
<comment type="function">
    <text evidence="7">Required for the induction the katG gene for catalase. Involved in the response to hydrogen peroxide.</text>
</comment>
<dbReference type="GO" id="GO:0032993">
    <property type="term" value="C:protein-DNA complex"/>
    <property type="evidence" value="ECO:0007669"/>
    <property type="project" value="TreeGrafter"/>
</dbReference>
<dbReference type="PRINTS" id="PR00039">
    <property type="entry name" value="HTHLYSR"/>
</dbReference>
<dbReference type="Gene3D" id="1.10.10.10">
    <property type="entry name" value="Winged helix-like DNA-binding domain superfamily/Winged helix DNA-binding domain"/>
    <property type="match status" value="1"/>
</dbReference>
<keyword evidence="4" id="KW-0010">Activator</keyword>
<comment type="caution">
    <text evidence="9">The sequence shown here is derived from an EMBL/GenBank/DDBJ whole genome shotgun (WGS) entry which is preliminary data.</text>
</comment>
<dbReference type="InterPro" id="IPR036388">
    <property type="entry name" value="WH-like_DNA-bd_sf"/>
</dbReference>
<proteinExistence type="inferred from homology"/>
<evidence type="ECO:0000259" key="8">
    <source>
        <dbReference type="PROSITE" id="PS50931"/>
    </source>
</evidence>
<dbReference type="Pfam" id="PF00126">
    <property type="entry name" value="HTH_1"/>
    <property type="match status" value="1"/>
</dbReference>
<evidence type="ECO:0000256" key="5">
    <source>
        <dbReference type="ARBA" id="ARBA00023163"/>
    </source>
</evidence>
<dbReference type="CDD" id="cd08434">
    <property type="entry name" value="PBP2_GltC_like"/>
    <property type="match status" value="1"/>
</dbReference>
<dbReference type="GO" id="GO:0003700">
    <property type="term" value="F:DNA-binding transcription factor activity"/>
    <property type="evidence" value="ECO:0007669"/>
    <property type="project" value="InterPro"/>
</dbReference>
<dbReference type="SUPFAM" id="SSF53850">
    <property type="entry name" value="Periplasmic binding protein-like II"/>
    <property type="match status" value="1"/>
</dbReference>
<reference evidence="9 10" key="1">
    <citation type="journal article" date="2019" name="Emerg. Microbes Infect.">
        <title>Comprehensive subspecies identification of 175 nontuberculous mycobacteria species based on 7547 genomic profiles.</title>
        <authorList>
            <person name="Matsumoto Y."/>
            <person name="Kinjo T."/>
            <person name="Motooka D."/>
            <person name="Nabeya D."/>
            <person name="Jung N."/>
            <person name="Uechi K."/>
            <person name="Horii T."/>
            <person name="Iida T."/>
            <person name="Fujita J."/>
            <person name="Nakamura S."/>
        </authorList>
    </citation>
    <scope>NUCLEOTIDE SEQUENCE [LARGE SCALE GENOMIC DNA]</scope>
    <source>
        <strain evidence="9 10">JCM 13392</strain>
    </source>
</reference>
<evidence type="ECO:0000256" key="3">
    <source>
        <dbReference type="ARBA" id="ARBA00023125"/>
    </source>
</evidence>
<keyword evidence="5" id="KW-0804">Transcription</keyword>
<comment type="similarity">
    <text evidence="1">Belongs to the LysR transcriptional regulatory family.</text>
</comment>
<evidence type="ECO:0000256" key="4">
    <source>
        <dbReference type="ARBA" id="ARBA00023159"/>
    </source>
</evidence>
<dbReference type="InterPro" id="IPR005119">
    <property type="entry name" value="LysR_subst-bd"/>
</dbReference>
<dbReference type="Pfam" id="PF03466">
    <property type="entry name" value="LysR_substrate"/>
    <property type="match status" value="1"/>
</dbReference>
<gene>
    <name evidence="9" type="ORF">MMUR_10430</name>
</gene>
<evidence type="ECO:0000313" key="10">
    <source>
        <dbReference type="Proteomes" id="UP000465241"/>
    </source>
</evidence>
<keyword evidence="2" id="KW-0805">Transcription regulation</keyword>
<keyword evidence="10" id="KW-1185">Reference proteome</keyword>
<dbReference type="FunFam" id="1.10.10.10:FF:000001">
    <property type="entry name" value="LysR family transcriptional regulator"/>
    <property type="match status" value="1"/>
</dbReference>
<evidence type="ECO:0000256" key="7">
    <source>
        <dbReference type="ARBA" id="ARBA00056658"/>
    </source>
</evidence>
<dbReference type="PANTHER" id="PTHR30346:SF28">
    <property type="entry name" value="HTH-TYPE TRANSCRIPTIONAL REGULATOR CYNR"/>
    <property type="match status" value="1"/>
</dbReference>
<dbReference type="PANTHER" id="PTHR30346">
    <property type="entry name" value="TRANSCRIPTIONAL DUAL REGULATOR HCAR-RELATED"/>
    <property type="match status" value="1"/>
</dbReference>
<evidence type="ECO:0000256" key="2">
    <source>
        <dbReference type="ARBA" id="ARBA00023015"/>
    </source>
</evidence>
<accession>A0A7I9WI93</accession>
<dbReference type="PROSITE" id="PS50931">
    <property type="entry name" value="HTH_LYSR"/>
    <property type="match status" value="1"/>
</dbReference>
<dbReference type="InterPro" id="IPR000847">
    <property type="entry name" value="LysR_HTH_N"/>
</dbReference>
<dbReference type="Gene3D" id="3.40.190.290">
    <property type="match status" value="1"/>
</dbReference>
<protein>
    <recommendedName>
        <fullName evidence="6">Probable hydrogen peroxide-inducible genes activator</fullName>
    </recommendedName>
</protein>
<sequence>MVNLDELRWFLDLADTEHVTDAAAALGISQPTLSRALARLEDQVGAELFDRVNRRLVLNAYGQIMADHARRATAELDAAVERIAALRDPDTGTVRLAFLHSVSSWYVPELLRRFRAGAPHMRFDLYQGPAHALSEHLRTGHADLAITSPRPGGPGFGWHSLYVEQLCLAVPHDHPFANRGSVRVADVAAEPVVALPAGFGLRQLSDELFAKAGVTPHIAVEAMEIPAVEGMVAAGFGVAVVPQPRPGRGEPNCVYVALSHRDAQRHIGLAWSTARELPPAAERFAGFVKTLDHPRHASSVSP</sequence>
<evidence type="ECO:0000256" key="1">
    <source>
        <dbReference type="ARBA" id="ARBA00009437"/>
    </source>
</evidence>
<evidence type="ECO:0000313" key="9">
    <source>
        <dbReference type="EMBL" id="GFG56907.1"/>
    </source>
</evidence>
<dbReference type="EMBL" id="BLKT01000003">
    <property type="protein sequence ID" value="GFG56907.1"/>
    <property type="molecule type" value="Genomic_DNA"/>
</dbReference>
<dbReference type="Proteomes" id="UP000465241">
    <property type="component" value="Unassembled WGS sequence"/>
</dbReference>
<dbReference type="GO" id="GO:0003677">
    <property type="term" value="F:DNA binding"/>
    <property type="evidence" value="ECO:0007669"/>
    <property type="project" value="UniProtKB-KW"/>
</dbReference>
<keyword evidence="3" id="KW-0238">DNA-binding</keyword>
<dbReference type="SUPFAM" id="SSF46785">
    <property type="entry name" value="Winged helix' DNA-binding domain"/>
    <property type="match status" value="1"/>
</dbReference>
<dbReference type="InterPro" id="IPR036390">
    <property type="entry name" value="WH_DNA-bd_sf"/>
</dbReference>
<organism evidence="9 10">
    <name type="scientific">Mycolicibacterium murale</name>
    <dbReference type="NCBI Taxonomy" id="182220"/>
    <lineage>
        <taxon>Bacteria</taxon>
        <taxon>Bacillati</taxon>
        <taxon>Actinomycetota</taxon>
        <taxon>Actinomycetes</taxon>
        <taxon>Mycobacteriales</taxon>
        <taxon>Mycobacteriaceae</taxon>
        <taxon>Mycolicibacterium</taxon>
    </lineage>
</organism>